<keyword evidence="4" id="KW-1185">Reference proteome</keyword>
<evidence type="ECO:0000313" key="4">
    <source>
        <dbReference type="Proteomes" id="UP001486808"/>
    </source>
</evidence>
<dbReference type="InterPro" id="IPR052563">
    <property type="entry name" value="FliK"/>
</dbReference>
<accession>A0ABP9ZMM6</accession>
<feature type="region of interest" description="Disordered" evidence="1">
    <location>
        <begin position="425"/>
        <end position="464"/>
    </location>
</feature>
<dbReference type="CDD" id="cd17470">
    <property type="entry name" value="T3SS_Flik_C"/>
    <property type="match status" value="1"/>
</dbReference>
<sequence length="488" mass="49905">MPIGQNLLALMGAEMPRDKFAGLNAVKGESSETEGFGAFSSILAAQKPAELKALFSQLHQLQGDTVETEEALPGFAADGNSLPVEIKDWLQKLAMLESPVQSAAGASDEAADATGTGEQADQERLDLLAGLSSQWQQWLAQLPQEEGAASVGEAAAGADAAVDPRLLSVPGALADKATQPLTDAEFSAGLPGDKVIPATAGTLSLPDMLAQLRAAMSGAGAASAEDDGSARAATGADADAAGKGKALADGDEKLLNQARQANPTDQPQQAQRVASLAASMDAPGLAAARLAEQKGREPGKLDSNAIDGLAGQDRASAAANAAQNALTQRPVAAAVQAAAVPFGQSGWSESVVNKVMWMSSQNLKSVEIQLDPAELGPLEIKIQTRGLEHQVQFVSQNPGVREALEGQVHRLRELFSQQGVDQLDVSVSDGNSGQQSGSEARSSFAGGDGNGRGGSSLGGSAQVGGEDELPMAAAQSIVANNRLVDYYA</sequence>
<proteinExistence type="predicted"/>
<evidence type="ECO:0000313" key="3">
    <source>
        <dbReference type="EMBL" id="GAA6130707.1"/>
    </source>
</evidence>
<dbReference type="RefSeq" id="WP_353387031.1">
    <property type="nucleotide sequence ID" value="NZ_BAABWD010000001.1"/>
</dbReference>
<dbReference type="Proteomes" id="UP001486808">
    <property type="component" value="Unassembled WGS sequence"/>
</dbReference>
<organism evidence="3 4">
    <name type="scientific">Halopseudomonas sabulinigri</name>
    <dbReference type="NCBI Taxonomy" id="472181"/>
    <lineage>
        <taxon>Bacteria</taxon>
        <taxon>Pseudomonadati</taxon>
        <taxon>Pseudomonadota</taxon>
        <taxon>Gammaproteobacteria</taxon>
        <taxon>Pseudomonadales</taxon>
        <taxon>Pseudomonadaceae</taxon>
        <taxon>Halopseudomonas</taxon>
    </lineage>
</organism>
<dbReference type="PANTHER" id="PTHR37533:SF2">
    <property type="entry name" value="FLAGELLAR HOOK-LENGTH CONTROL PROTEIN"/>
    <property type="match status" value="1"/>
</dbReference>
<dbReference type="Gene3D" id="3.30.750.140">
    <property type="match status" value="1"/>
</dbReference>
<dbReference type="InterPro" id="IPR021136">
    <property type="entry name" value="Flagellar_hook_control-like_C"/>
</dbReference>
<dbReference type="InterPro" id="IPR038610">
    <property type="entry name" value="FliK-like_C_sf"/>
</dbReference>
<reference evidence="3 4" key="1">
    <citation type="submission" date="2024-04" db="EMBL/GenBank/DDBJ databases">
        <title>Draft genome sequence of Halopseudomonas sabulinigri NBRC 116187.</title>
        <authorList>
            <person name="Miyakawa T."/>
            <person name="Kusuya Y."/>
            <person name="Miura T."/>
        </authorList>
    </citation>
    <scope>NUCLEOTIDE SEQUENCE [LARGE SCALE GENOMIC DNA]</scope>
    <source>
        <strain evidence="3 4">4NH20-0042</strain>
    </source>
</reference>
<evidence type="ECO:0000256" key="1">
    <source>
        <dbReference type="SAM" id="MobiDB-lite"/>
    </source>
</evidence>
<name>A0ABP9ZMM6_9GAMM</name>
<dbReference type="EMBL" id="BAABWD010000001">
    <property type="protein sequence ID" value="GAA6130707.1"/>
    <property type="molecule type" value="Genomic_DNA"/>
</dbReference>
<dbReference type="Pfam" id="PF02120">
    <property type="entry name" value="Flg_hook"/>
    <property type="match status" value="1"/>
</dbReference>
<protein>
    <recommendedName>
        <fullName evidence="2">Flagellar hook-length control protein-like C-terminal domain-containing protein</fullName>
    </recommendedName>
</protein>
<feature type="compositionally biased region" description="Gly residues" evidence="1">
    <location>
        <begin position="446"/>
        <end position="457"/>
    </location>
</feature>
<comment type="caution">
    <text evidence="3">The sequence shown here is derived from an EMBL/GenBank/DDBJ whole genome shotgun (WGS) entry which is preliminary data.</text>
</comment>
<feature type="domain" description="Flagellar hook-length control protein-like C-terminal" evidence="2">
    <location>
        <begin position="353"/>
        <end position="435"/>
    </location>
</feature>
<dbReference type="PANTHER" id="PTHR37533">
    <property type="entry name" value="FLAGELLAR HOOK-LENGTH CONTROL PROTEIN"/>
    <property type="match status" value="1"/>
</dbReference>
<feature type="compositionally biased region" description="Polar residues" evidence="1">
    <location>
        <begin position="428"/>
        <end position="441"/>
    </location>
</feature>
<evidence type="ECO:0000259" key="2">
    <source>
        <dbReference type="Pfam" id="PF02120"/>
    </source>
</evidence>
<gene>
    <name evidence="3" type="ORF">NBRC116187_10670</name>
</gene>